<evidence type="ECO:0000256" key="1">
    <source>
        <dbReference type="SAM" id="MobiDB-lite"/>
    </source>
</evidence>
<evidence type="ECO:0000313" key="2">
    <source>
        <dbReference type="EMBL" id="KAK7029945.1"/>
    </source>
</evidence>
<keyword evidence="3" id="KW-1185">Reference proteome</keyword>
<name>A0AAW0BRX3_9AGAR</name>
<proteinExistence type="predicted"/>
<gene>
    <name evidence="2" type="ORF">R3P38DRAFT_2775385</name>
</gene>
<evidence type="ECO:0000313" key="3">
    <source>
        <dbReference type="Proteomes" id="UP001362999"/>
    </source>
</evidence>
<protein>
    <submittedName>
        <fullName evidence="2">Uncharacterized protein</fullName>
    </submittedName>
</protein>
<accession>A0AAW0BRX3</accession>
<dbReference type="Proteomes" id="UP001362999">
    <property type="component" value="Unassembled WGS sequence"/>
</dbReference>
<comment type="caution">
    <text evidence="2">The sequence shown here is derived from an EMBL/GenBank/DDBJ whole genome shotgun (WGS) entry which is preliminary data.</text>
</comment>
<organism evidence="2 3">
    <name type="scientific">Favolaschia claudopus</name>
    <dbReference type="NCBI Taxonomy" id="2862362"/>
    <lineage>
        <taxon>Eukaryota</taxon>
        <taxon>Fungi</taxon>
        <taxon>Dikarya</taxon>
        <taxon>Basidiomycota</taxon>
        <taxon>Agaricomycotina</taxon>
        <taxon>Agaricomycetes</taxon>
        <taxon>Agaricomycetidae</taxon>
        <taxon>Agaricales</taxon>
        <taxon>Marasmiineae</taxon>
        <taxon>Mycenaceae</taxon>
        <taxon>Favolaschia</taxon>
    </lineage>
</organism>
<dbReference type="EMBL" id="JAWWNJ010000026">
    <property type="protein sequence ID" value="KAK7029945.1"/>
    <property type="molecule type" value="Genomic_DNA"/>
</dbReference>
<feature type="compositionally biased region" description="Basic and acidic residues" evidence="1">
    <location>
        <begin position="116"/>
        <end position="126"/>
    </location>
</feature>
<reference evidence="2 3" key="1">
    <citation type="journal article" date="2024" name="J Genomics">
        <title>Draft genome sequencing and assembly of Favolaschia claudopus CIRM-BRFM 2984 isolated from oak limbs.</title>
        <authorList>
            <person name="Navarro D."/>
            <person name="Drula E."/>
            <person name="Chaduli D."/>
            <person name="Cazenave R."/>
            <person name="Ahrendt S."/>
            <person name="Wang J."/>
            <person name="Lipzen A."/>
            <person name="Daum C."/>
            <person name="Barry K."/>
            <person name="Grigoriev I.V."/>
            <person name="Favel A."/>
            <person name="Rosso M.N."/>
            <person name="Martin F."/>
        </authorList>
    </citation>
    <scope>NUCLEOTIDE SEQUENCE [LARGE SCALE GENOMIC DNA]</scope>
    <source>
        <strain evidence="2 3">CIRM-BRFM 2984</strain>
    </source>
</reference>
<feature type="region of interest" description="Disordered" evidence="1">
    <location>
        <begin position="107"/>
        <end position="130"/>
    </location>
</feature>
<sequence>MGDAVSRLTTSILQGQRGWREVDAIRWRVRRRRRLRGRNWGDAKDPHFAGPESMAVNGAIDGRIRATAFSLTVPSEMRIRVTVDGLNGCAIDAIVYTSVATVVNGLPNGETQKGGLSDKVDERRGGESSVHTRTYVRRSGSRLLLGGDGIPSESGTSGFIKTILRGASSRQGAVLVVVYNVLALPLDFDDTGKCLPSANARTGLRFQT</sequence>
<dbReference type="AlphaFoldDB" id="A0AAW0BRX3"/>